<proteinExistence type="predicted"/>
<dbReference type="OrthoDB" id="10031018at2759"/>
<dbReference type="Gene3D" id="3.80.10.10">
    <property type="entry name" value="Ribonuclease Inhibitor"/>
    <property type="match status" value="1"/>
</dbReference>
<comment type="caution">
    <text evidence="2">The sequence shown here is derived from an EMBL/GenBank/DDBJ whole genome shotgun (WGS) entry which is preliminary data.</text>
</comment>
<organism evidence="2 3">
    <name type="scientific">Candidula unifasciata</name>
    <dbReference type="NCBI Taxonomy" id="100452"/>
    <lineage>
        <taxon>Eukaryota</taxon>
        <taxon>Metazoa</taxon>
        <taxon>Spiralia</taxon>
        <taxon>Lophotrochozoa</taxon>
        <taxon>Mollusca</taxon>
        <taxon>Gastropoda</taxon>
        <taxon>Heterobranchia</taxon>
        <taxon>Euthyneura</taxon>
        <taxon>Panpulmonata</taxon>
        <taxon>Eupulmonata</taxon>
        <taxon>Stylommatophora</taxon>
        <taxon>Helicina</taxon>
        <taxon>Helicoidea</taxon>
        <taxon>Geomitridae</taxon>
        <taxon>Candidula</taxon>
    </lineage>
</organism>
<evidence type="ECO:0000313" key="3">
    <source>
        <dbReference type="Proteomes" id="UP000678393"/>
    </source>
</evidence>
<feature type="signal peptide" evidence="1">
    <location>
        <begin position="1"/>
        <end position="26"/>
    </location>
</feature>
<evidence type="ECO:0000256" key="1">
    <source>
        <dbReference type="SAM" id="SignalP"/>
    </source>
</evidence>
<sequence>MEIYGFKKRLLAVLLLLTALLSLCHACVPGCQCTLAGTGKRQRGRKVDCAQHSAPLKSLATINFPPDTVHLNLAHNGLVILKRASFIQLSSLQKL</sequence>
<keyword evidence="1" id="KW-0732">Signal</keyword>
<keyword evidence="3" id="KW-1185">Reference proteome</keyword>
<accession>A0A8S3YH38</accession>
<dbReference type="InterPro" id="IPR032675">
    <property type="entry name" value="LRR_dom_sf"/>
</dbReference>
<feature type="non-terminal residue" evidence="2">
    <location>
        <position position="1"/>
    </location>
</feature>
<dbReference type="AlphaFoldDB" id="A0A8S3YH38"/>
<name>A0A8S3YH38_9EUPU</name>
<reference evidence="2" key="1">
    <citation type="submission" date="2021-04" db="EMBL/GenBank/DDBJ databases">
        <authorList>
            <consortium name="Molecular Ecology Group"/>
        </authorList>
    </citation>
    <scope>NUCLEOTIDE SEQUENCE</scope>
</reference>
<dbReference type="Proteomes" id="UP000678393">
    <property type="component" value="Unassembled WGS sequence"/>
</dbReference>
<gene>
    <name evidence="2" type="ORF">CUNI_LOCUS359</name>
</gene>
<protein>
    <submittedName>
        <fullName evidence="2">Uncharacterized protein</fullName>
    </submittedName>
</protein>
<evidence type="ECO:0000313" key="2">
    <source>
        <dbReference type="EMBL" id="CAG5114801.1"/>
    </source>
</evidence>
<feature type="chain" id="PRO_5035836567" evidence="1">
    <location>
        <begin position="27"/>
        <end position="95"/>
    </location>
</feature>
<dbReference type="EMBL" id="CAJHNH020000039">
    <property type="protein sequence ID" value="CAG5114801.1"/>
    <property type="molecule type" value="Genomic_DNA"/>
</dbReference>